<evidence type="ECO:0000313" key="3">
    <source>
        <dbReference type="EMBL" id="KAK4737663.1"/>
    </source>
</evidence>
<dbReference type="GO" id="GO:0003682">
    <property type="term" value="F:chromatin binding"/>
    <property type="evidence" value="ECO:0007669"/>
    <property type="project" value="TreeGrafter"/>
</dbReference>
<dbReference type="Pfam" id="PF16858">
    <property type="entry name" value="CNDH2_C"/>
    <property type="match status" value="1"/>
</dbReference>
<name>A0AAV9MI57_9SOLN</name>
<dbReference type="InterPro" id="IPR031737">
    <property type="entry name" value="CNDH2_C"/>
</dbReference>
<dbReference type="Proteomes" id="UP001311915">
    <property type="component" value="Unassembled WGS sequence"/>
</dbReference>
<proteinExistence type="predicted"/>
<evidence type="ECO:0000259" key="2">
    <source>
        <dbReference type="Pfam" id="PF16858"/>
    </source>
</evidence>
<reference evidence="3 4" key="1">
    <citation type="submission" date="2023-10" db="EMBL/GenBank/DDBJ databases">
        <title>Genome-Wide Identification Analysis in wild type Solanum Pinnatisectum Reveals Some Genes Defensing Phytophthora Infestans.</title>
        <authorList>
            <person name="Sun C."/>
        </authorList>
    </citation>
    <scope>NUCLEOTIDE SEQUENCE [LARGE SCALE GENOMIC DNA]</scope>
    <source>
        <strain evidence="3">LQN</strain>
        <tissue evidence="3">Leaf</tissue>
    </source>
</reference>
<organism evidence="3 4">
    <name type="scientific">Solanum pinnatisectum</name>
    <name type="common">tansyleaf nightshade</name>
    <dbReference type="NCBI Taxonomy" id="50273"/>
    <lineage>
        <taxon>Eukaryota</taxon>
        <taxon>Viridiplantae</taxon>
        <taxon>Streptophyta</taxon>
        <taxon>Embryophyta</taxon>
        <taxon>Tracheophyta</taxon>
        <taxon>Spermatophyta</taxon>
        <taxon>Magnoliopsida</taxon>
        <taxon>eudicotyledons</taxon>
        <taxon>Gunneridae</taxon>
        <taxon>Pentapetalae</taxon>
        <taxon>asterids</taxon>
        <taxon>lamiids</taxon>
        <taxon>Solanales</taxon>
        <taxon>Solanaceae</taxon>
        <taxon>Solanoideae</taxon>
        <taxon>Solaneae</taxon>
        <taxon>Solanum</taxon>
    </lineage>
</organism>
<evidence type="ECO:0000313" key="4">
    <source>
        <dbReference type="Proteomes" id="UP001311915"/>
    </source>
</evidence>
<sequence length="108" mass="12197">MSFSDVVLGQKKHDVGRTFSALLQLINNGDVDLERGATNEFTCYTNVNPFYVRLLRHDNRVDVQLQSPKERANSSISNQNIRKRKNKGKENHAPDGSPSSACRFSTCR</sequence>
<feature type="compositionally biased region" description="Polar residues" evidence="1">
    <location>
        <begin position="97"/>
        <end position="108"/>
    </location>
</feature>
<dbReference type="PANTHER" id="PTHR14324:SF3">
    <property type="entry name" value="CONDENSIN-2 COMPLEX SUBUNIT H2"/>
    <property type="match status" value="1"/>
</dbReference>
<dbReference type="AlphaFoldDB" id="A0AAV9MI57"/>
<dbReference type="EMBL" id="JAWPEI010000001">
    <property type="protein sequence ID" value="KAK4737663.1"/>
    <property type="molecule type" value="Genomic_DNA"/>
</dbReference>
<keyword evidence="4" id="KW-1185">Reference proteome</keyword>
<dbReference type="PANTHER" id="PTHR14324">
    <property type="entry name" value="CONDENSIN-2 COMPLEX SUBUNIT H2"/>
    <property type="match status" value="1"/>
</dbReference>
<dbReference type="GO" id="GO:0010032">
    <property type="term" value="P:meiotic chromosome condensation"/>
    <property type="evidence" value="ECO:0007669"/>
    <property type="project" value="TreeGrafter"/>
</dbReference>
<evidence type="ECO:0000256" key="1">
    <source>
        <dbReference type="SAM" id="MobiDB-lite"/>
    </source>
</evidence>
<dbReference type="InterPro" id="IPR031739">
    <property type="entry name" value="Ncaph2"/>
</dbReference>
<dbReference type="GO" id="GO:0051306">
    <property type="term" value="P:mitotic sister chromatid separation"/>
    <property type="evidence" value="ECO:0007669"/>
    <property type="project" value="TreeGrafter"/>
</dbReference>
<gene>
    <name evidence="3" type="ORF">R3W88_001360</name>
</gene>
<dbReference type="GO" id="GO:0005634">
    <property type="term" value="C:nucleus"/>
    <property type="evidence" value="ECO:0007669"/>
    <property type="project" value="TreeGrafter"/>
</dbReference>
<feature type="region of interest" description="Disordered" evidence="1">
    <location>
        <begin position="65"/>
        <end position="108"/>
    </location>
</feature>
<protein>
    <recommendedName>
        <fullName evidence="2">Condensin-2 complex subunit H2 C-terminal domain-containing protein</fullName>
    </recommendedName>
</protein>
<feature type="domain" description="Condensin-2 complex subunit H2 C-terminal" evidence="2">
    <location>
        <begin position="2"/>
        <end position="60"/>
    </location>
</feature>
<accession>A0AAV9MI57</accession>
<dbReference type="GO" id="GO:0000796">
    <property type="term" value="C:condensin complex"/>
    <property type="evidence" value="ECO:0007669"/>
    <property type="project" value="TreeGrafter"/>
</dbReference>
<comment type="caution">
    <text evidence="3">The sequence shown here is derived from an EMBL/GenBank/DDBJ whole genome shotgun (WGS) entry which is preliminary data.</text>
</comment>